<sequence length="108" mass="11848">MGGVVGGITFNDTYGNQIADGSDIHEAYIYTVHRIFTIMLLGFVVLFFVRMPIVVIPSQHLRQTHRQYRLDNRGEAGAKEGGTAAGNGVVGPQEQLNSLKSWSEIILS</sequence>
<organism evidence="3 8">
    <name type="scientific">Phytophthora rubi</name>
    <dbReference type="NCBI Taxonomy" id="129364"/>
    <lineage>
        <taxon>Eukaryota</taxon>
        <taxon>Sar</taxon>
        <taxon>Stramenopiles</taxon>
        <taxon>Oomycota</taxon>
        <taxon>Peronosporomycetes</taxon>
        <taxon>Peronosporales</taxon>
        <taxon>Peronosporaceae</taxon>
        <taxon>Phytophthora</taxon>
    </lineage>
</organism>
<proteinExistence type="predicted"/>
<name>A0A6A3NHW8_9STRA</name>
<evidence type="ECO:0000313" key="7">
    <source>
        <dbReference type="Proteomes" id="UP000434957"/>
    </source>
</evidence>
<dbReference type="Proteomes" id="UP000435112">
    <property type="component" value="Unassembled WGS sequence"/>
</dbReference>
<reference evidence="6 8" key="1">
    <citation type="submission" date="2018-09" db="EMBL/GenBank/DDBJ databases">
        <title>Genomic investigation of the strawberry pathogen Phytophthora fragariae indicates pathogenicity is determined by transcriptional variation in three key races.</title>
        <authorList>
            <person name="Adams T.M."/>
            <person name="Armitage A.D."/>
            <person name="Sobczyk M.K."/>
            <person name="Bates H.J."/>
            <person name="Dunwell J.M."/>
            <person name="Nellist C.F."/>
            <person name="Harrison R.J."/>
        </authorList>
    </citation>
    <scope>NUCLEOTIDE SEQUENCE [LARGE SCALE GENOMIC DNA]</scope>
    <source>
        <strain evidence="4 6">SCRP249</strain>
        <strain evidence="3 8">SCRP324</strain>
        <strain evidence="5 7">SCRP333</strain>
    </source>
</reference>
<dbReference type="OrthoDB" id="410267at2759"/>
<keyword evidence="7" id="KW-1185">Reference proteome</keyword>
<evidence type="ECO:0000313" key="6">
    <source>
        <dbReference type="Proteomes" id="UP000429607"/>
    </source>
</evidence>
<evidence type="ECO:0000313" key="4">
    <source>
        <dbReference type="EMBL" id="KAE9050970.1"/>
    </source>
</evidence>
<evidence type="ECO:0000256" key="1">
    <source>
        <dbReference type="SAM" id="MobiDB-lite"/>
    </source>
</evidence>
<dbReference type="EMBL" id="QXFV01000062">
    <property type="protein sequence ID" value="KAE9050970.1"/>
    <property type="molecule type" value="Genomic_DNA"/>
</dbReference>
<feature type="region of interest" description="Disordered" evidence="1">
    <location>
        <begin position="72"/>
        <end position="92"/>
    </location>
</feature>
<feature type="transmembrane region" description="Helical" evidence="2">
    <location>
        <begin position="35"/>
        <end position="56"/>
    </location>
</feature>
<evidence type="ECO:0000313" key="3">
    <source>
        <dbReference type="EMBL" id="KAE9040599.1"/>
    </source>
</evidence>
<evidence type="ECO:0000313" key="8">
    <source>
        <dbReference type="Proteomes" id="UP000435112"/>
    </source>
</evidence>
<comment type="caution">
    <text evidence="3">The sequence shown here is derived from an EMBL/GenBank/DDBJ whole genome shotgun (WGS) entry which is preliminary data.</text>
</comment>
<dbReference type="AlphaFoldDB" id="A0A6A3NHW8"/>
<evidence type="ECO:0000313" key="5">
    <source>
        <dbReference type="EMBL" id="KAE9351401.1"/>
    </source>
</evidence>
<dbReference type="Proteomes" id="UP000429607">
    <property type="component" value="Unassembled WGS sequence"/>
</dbReference>
<evidence type="ECO:0000256" key="2">
    <source>
        <dbReference type="SAM" id="Phobius"/>
    </source>
</evidence>
<keyword evidence="2" id="KW-0472">Membrane</keyword>
<dbReference type="Proteomes" id="UP000434957">
    <property type="component" value="Unassembled WGS sequence"/>
</dbReference>
<gene>
    <name evidence="4" type="ORF">PR001_g1889</name>
    <name evidence="3" type="ORF">PR002_g4880</name>
    <name evidence="5" type="ORF">PR003_g4898</name>
</gene>
<keyword evidence="2" id="KW-1133">Transmembrane helix</keyword>
<protein>
    <submittedName>
        <fullName evidence="3">Uncharacterized protein</fullName>
    </submittedName>
</protein>
<accession>A0A6A3NHW8</accession>
<dbReference type="EMBL" id="QXFU01000198">
    <property type="protein sequence ID" value="KAE9040599.1"/>
    <property type="molecule type" value="Genomic_DNA"/>
</dbReference>
<keyword evidence="2" id="KW-0812">Transmembrane</keyword>
<dbReference type="EMBL" id="QXFT01000193">
    <property type="protein sequence ID" value="KAE9351401.1"/>
    <property type="molecule type" value="Genomic_DNA"/>
</dbReference>
<feature type="compositionally biased region" description="Gly residues" evidence="1">
    <location>
        <begin position="79"/>
        <end position="89"/>
    </location>
</feature>